<feature type="compositionally biased region" description="Low complexity" evidence="1">
    <location>
        <begin position="10"/>
        <end position="20"/>
    </location>
</feature>
<dbReference type="eggNOG" id="KOG1136">
    <property type="taxonomic scope" value="Eukaryota"/>
</dbReference>
<dbReference type="GO" id="GO:0004521">
    <property type="term" value="F:RNA endonuclease activity"/>
    <property type="evidence" value="ECO:0007669"/>
    <property type="project" value="TreeGrafter"/>
</dbReference>
<dbReference type="PANTHER" id="PTHR11203">
    <property type="entry name" value="CLEAVAGE AND POLYADENYLATION SPECIFICITY FACTOR FAMILY MEMBER"/>
    <property type="match status" value="1"/>
</dbReference>
<dbReference type="AlphaFoldDB" id="A0A0D3H6K2"/>
<accession>A0A0D3H6K2</accession>
<reference evidence="2" key="2">
    <citation type="submission" date="2015-03" db="UniProtKB">
        <authorList>
            <consortium name="EnsemblPlants"/>
        </authorList>
    </citation>
    <scope>IDENTIFICATION</scope>
</reference>
<dbReference type="Proteomes" id="UP000026960">
    <property type="component" value="Chromosome 9"/>
</dbReference>
<dbReference type="GO" id="GO:0016180">
    <property type="term" value="P:snRNA processing"/>
    <property type="evidence" value="ECO:0007669"/>
    <property type="project" value="TreeGrafter"/>
</dbReference>
<dbReference type="Gene3D" id="3.60.15.10">
    <property type="entry name" value="Ribonuclease Z/Hydroxyacylglutathione hydrolase-like"/>
    <property type="match status" value="1"/>
</dbReference>
<evidence type="ECO:0000313" key="2">
    <source>
        <dbReference type="EnsemblPlants" id="OBART09G09380.1"/>
    </source>
</evidence>
<sequence length="152" mass="16122">MRQPNQLATSSAAERASSLRAGGGGGGGGAARKAAERQLRRGIPTWSSAGGEGRSGGGAMAIECLVLGAGQEVGKSCVVVTFGSEKRVMFDCGMHMGHHDNRRYPDFDCSGTRRCAPCPPPRRSSSLSSPRGKSKKKFGKIRRRKKRVGFSR</sequence>
<keyword evidence="3" id="KW-1185">Reference proteome</keyword>
<feature type="compositionally biased region" description="Basic residues" evidence="1">
    <location>
        <begin position="132"/>
        <end position="152"/>
    </location>
</feature>
<feature type="region of interest" description="Disordered" evidence="1">
    <location>
        <begin position="113"/>
        <end position="152"/>
    </location>
</feature>
<feature type="region of interest" description="Disordered" evidence="1">
    <location>
        <begin position="1"/>
        <end position="56"/>
    </location>
</feature>
<evidence type="ECO:0000313" key="3">
    <source>
        <dbReference type="Proteomes" id="UP000026960"/>
    </source>
</evidence>
<name>A0A0D3H6K2_9ORYZ</name>
<dbReference type="EnsemblPlants" id="OBART09G09380.1">
    <property type="protein sequence ID" value="OBART09G09380.1"/>
    <property type="gene ID" value="OBART09G09380"/>
</dbReference>
<evidence type="ECO:0008006" key="4">
    <source>
        <dbReference type="Google" id="ProtNLM"/>
    </source>
</evidence>
<dbReference type="HOGENOM" id="CLU_1725106_0_0_1"/>
<feature type="compositionally biased region" description="Gly residues" evidence="1">
    <location>
        <begin position="21"/>
        <end position="30"/>
    </location>
</feature>
<organism evidence="2">
    <name type="scientific">Oryza barthii</name>
    <dbReference type="NCBI Taxonomy" id="65489"/>
    <lineage>
        <taxon>Eukaryota</taxon>
        <taxon>Viridiplantae</taxon>
        <taxon>Streptophyta</taxon>
        <taxon>Embryophyta</taxon>
        <taxon>Tracheophyta</taxon>
        <taxon>Spermatophyta</taxon>
        <taxon>Magnoliopsida</taxon>
        <taxon>Liliopsida</taxon>
        <taxon>Poales</taxon>
        <taxon>Poaceae</taxon>
        <taxon>BOP clade</taxon>
        <taxon>Oryzoideae</taxon>
        <taxon>Oryzeae</taxon>
        <taxon>Oryzinae</taxon>
        <taxon>Oryza</taxon>
    </lineage>
</organism>
<proteinExistence type="predicted"/>
<evidence type="ECO:0000256" key="1">
    <source>
        <dbReference type="SAM" id="MobiDB-lite"/>
    </source>
</evidence>
<dbReference type="PANTHER" id="PTHR11203:SF37">
    <property type="entry name" value="INTEGRATOR COMPLEX SUBUNIT 11"/>
    <property type="match status" value="1"/>
</dbReference>
<dbReference type="STRING" id="65489.A0A0D3H6K2"/>
<dbReference type="SUPFAM" id="SSF56281">
    <property type="entry name" value="Metallo-hydrolase/oxidoreductase"/>
    <property type="match status" value="1"/>
</dbReference>
<dbReference type="Gramene" id="OBART09G09380.1">
    <property type="protein sequence ID" value="OBART09G09380.1"/>
    <property type="gene ID" value="OBART09G09380"/>
</dbReference>
<dbReference type="InterPro" id="IPR050698">
    <property type="entry name" value="MBL"/>
</dbReference>
<dbReference type="InterPro" id="IPR036866">
    <property type="entry name" value="RibonucZ/Hydroxyglut_hydro"/>
</dbReference>
<reference evidence="2" key="1">
    <citation type="journal article" date="2009" name="Rice">
        <title>De Novo Next Generation Sequencing of Plant Genomes.</title>
        <authorList>
            <person name="Rounsley S."/>
            <person name="Marri P.R."/>
            <person name="Yu Y."/>
            <person name="He R."/>
            <person name="Sisneros N."/>
            <person name="Goicoechea J.L."/>
            <person name="Lee S.J."/>
            <person name="Angelova A."/>
            <person name="Kudrna D."/>
            <person name="Luo M."/>
            <person name="Affourtit J."/>
            <person name="Desany B."/>
            <person name="Knight J."/>
            <person name="Niazi F."/>
            <person name="Egholm M."/>
            <person name="Wing R.A."/>
        </authorList>
    </citation>
    <scope>NUCLEOTIDE SEQUENCE [LARGE SCALE GENOMIC DNA]</scope>
    <source>
        <strain evidence="2">cv. IRGC 105608</strain>
    </source>
</reference>
<dbReference type="GO" id="GO:0005634">
    <property type="term" value="C:nucleus"/>
    <property type="evidence" value="ECO:0007669"/>
    <property type="project" value="TreeGrafter"/>
</dbReference>
<dbReference type="PaxDb" id="65489-OBART09G09380.1"/>
<protein>
    <recommendedName>
        <fullName evidence="4">Metallo-beta-lactamase domain-containing protein</fullName>
    </recommendedName>
</protein>